<evidence type="ECO:0000313" key="1">
    <source>
        <dbReference type="EMBL" id="MDQ0496528.1"/>
    </source>
</evidence>
<dbReference type="Proteomes" id="UP001242811">
    <property type="component" value="Unassembled WGS sequence"/>
</dbReference>
<comment type="caution">
    <text evidence="1">The sequence shown here is derived from an EMBL/GenBank/DDBJ whole genome shotgun (WGS) entry which is preliminary data.</text>
</comment>
<gene>
    <name evidence="1" type="ORF">QOZ95_004718</name>
</gene>
<name>A0ABU0L5E7_9BACL</name>
<evidence type="ECO:0000313" key="2">
    <source>
        <dbReference type="Proteomes" id="UP001242811"/>
    </source>
</evidence>
<keyword evidence="2" id="KW-1185">Reference proteome</keyword>
<protein>
    <submittedName>
        <fullName evidence="1">Uncharacterized protein</fullName>
    </submittedName>
</protein>
<accession>A0ABU0L5E7</accession>
<reference evidence="1 2" key="1">
    <citation type="submission" date="2023-07" db="EMBL/GenBank/DDBJ databases">
        <title>Genomic Encyclopedia of Type Strains, Phase IV (KMG-IV): sequencing the most valuable type-strain genomes for metagenomic binning, comparative biology and taxonomic classification.</title>
        <authorList>
            <person name="Goeker M."/>
        </authorList>
    </citation>
    <scope>NUCLEOTIDE SEQUENCE [LARGE SCALE GENOMIC DNA]</scope>
    <source>
        <strain evidence="1 2">DSM 14914</strain>
    </source>
</reference>
<proteinExistence type="predicted"/>
<dbReference type="EMBL" id="JAUSWA010000038">
    <property type="protein sequence ID" value="MDQ0496528.1"/>
    <property type="molecule type" value="Genomic_DNA"/>
</dbReference>
<organism evidence="1 2">
    <name type="scientific">Paenibacillus brasilensis</name>
    <dbReference type="NCBI Taxonomy" id="128574"/>
    <lineage>
        <taxon>Bacteria</taxon>
        <taxon>Bacillati</taxon>
        <taxon>Bacillota</taxon>
        <taxon>Bacilli</taxon>
        <taxon>Bacillales</taxon>
        <taxon>Paenibacillaceae</taxon>
        <taxon>Paenibacillus</taxon>
    </lineage>
</organism>
<sequence>MVYHLLMFGENKVLDAHAANAAPSDDENGRHAI</sequence>